<keyword evidence="1" id="KW-0472">Membrane</keyword>
<gene>
    <name evidence="2" type="ORF">SDC9_164653</name>
</gene>
<comment type="caution">
    <text evidence="2">The sequence shown here is derived from an EMBL/GenBank/DDBJ whole genome shotgun (WGS) entry which is preliminary data.</text>
</comment>
<accession>A0A645FTQ7</accession>
<dbReference type="EMBL" id="VSSQ01064396">
    <property type="protein sequence ID" value="MPN17300.1"/>
    <property type="molecule type" value="Genomic_DNA"/>
</dbReference>
<sequence>MVKKSECLTYLLFTIHIVWRVLLHTEYVYIFVVDIICYIVYRNEIILDIKTMHIIGCNFYFHTRSRGIPVKNPANTEI</sequence>
<keyword evidence="1" id="KW-0812">Transmembrane</keyword>
<proteinExistence type="predicted"/>
<evidence type="ECO:0000313" key="2">
    <source>
        <dbReference type="EMBL" id="MPN17300.1"/>
    </source>
</evidence>
<protein>
    <submittedName>
        <fullName evidence="2">Uncharacterized protein</fullName>
    </submittedName>
</protein>
<dbReference type="AlphaFoldDB" id="A0A645FTQ7"/>
<keyword evidence="1" id="KW-1133">Transmembrane helix</keyword>
<organism evidence="2">
    <name type="scientific">bioreactor metagenome</name>
    <dbReference type="NCBI Taxonomy" id="1076179"/>
    <lineage>
        <taxon>unclassified sequences</taxon>
        <taxon>metagenomes</taxon>
        <taxon>ecological metagenomes</taxon>
    </lineage>
</organism>
<feature type="transmembrane region" description="Helical" evidence="1">
    <location>
        <begin position="21"/>
        <end position="41"/>
    </location>
</feature>
<reference evidence="2" key="1">
    <citation type="submission" date="2019-08" db="EMBL/GenBank/DDBJ databases">
        <authorList>
            <person name="Kucharzyk K."/>
            <person name="Murdoch R.W."/>
            <person name="Higgins S."/>
            <person name="Loffler F."/>
        </authorList>
    </citation>
    <scope>NUCLEOTIDE SEQUENCE</scope>
</reference>
<evidence type="ECO:0000256" key="1">
    <source>
        <dbReference type="SAM" id="Phobius"/>
    </source>
</evidence>
<name>A0A645FTQ7_9ZZZZ</name>